<evidence type="ECO:0000313" key="4">
    <source>
        <dbReference type="Proteomes" id="UP001523369"/>
    </source>
</evidence>
<dbReference type="NCBIfam" id="NF040564">
    <property type="entry name" value="SCO2523_fam"/>
    <property type="match status" value="1"/>
</dbReference>
<sequence>MLIFAASDKGGTGRSVTSSNVIYRSALQGNDVCYLDFDFGSPTSGAIFDLGSVERGTKVGGLHAYLRGITGAPQRLDIWEESDRRELRGRPAGAGRMVLMPGDIASGEFSHSAETVERCCSLFLRLDEEFDLCLVDLSGGRSHALELVLAATAHPSMEAVKSRWLIYHRWTRQHVIAASGLVYGDRGILTTGEELGHSARTLKNTLRFVHTAVVNPDSVELAGLQPEQVAWLRICDAYLKDLAGQLRVGRSLLLGSIPLDPVLQWREQLISDNDVLMRGIANEATRAAFEKLARNIVDDSAWEPQ</sequence>
<reference evidence="3 4" key="1">
    <citation type="submission" date="2022-06" db="EMBL/GenBank/DDBJ databases">
        <title>New Species of the Genus Actinoplanes, ActinopZanes ferrugineus.</title>
        <authorList>
            <person name="Ding P."/>
        </authorList>
    </citation>
    <scope>NUCLEOTIDE SEQUENCE [LARGE SCALE GENOMIC DNA]</scope>
    <source>
        <strain evidence="3 4">TRM88003</strain>
    </source>
</reference>
<keyword evidence="4" id="KW-1185">Reference proteome</keyword>
<evidence type="ECO:0000256" key="2">
    <source>
        <dbReference type="ARBA" id="ARBA00022840"/>
    </source>
</evidence>
<dbReference type="PANTHER" id="PTHR43384">
    <property type="entry name" value="SEPTUM SITE-DETERMINING PROTEIN MIND HOMOLOG, CHLOROPLASTIC-RELATED"/>
    <property type="match status" value="1"/>
</dbReference>
<comment type="caution">
    <text evidence="3">The sequence shown here is derived from an EMBL/GenBank/DDBJ whole genome shotgun (WGS) entry which is preliminary data.</text>
</comment>
<dbReference type="InterPro" id="IPR050625">
    <property type="entry name" value="ParA/MinD_ATPase"/>
</dbReference>
<organism evidence="3 4">
    <name type="scientific">Paractinoplanes aksuensis</name>
    <dbReference type="NCBI Taxonomy" id="2939490"/>
    <lineage>
        <taxon>Bacteria</taxon>
        <taxon>Bacillati</taxon>
        <taxon>Actinomycetota</taxon>
        <taxon>Actinomycetes</taxon>
        <taxon>Micromonosporales</taxon>
        <taxon>Micromonosporaceae</taxon>
        <taxon>Paractinoplanes</taxon>
    </lineage>
</organism>
<dbReference type="Proteomes" id="UP001523369">
    <property type="component" value="Unassembled WGS sequence"/>
</dbReference>
<evidence type="ECO:0000313" key="3">
    <source>
        <dbReference type="EMBL" id="MCO8275405.1"/>
    </source>
</evidence>
<dbReference type="SUPFAM" id="SSF52540">
    <property type="entry name" value="P-loop containing nucleoside triphosphate hydrolases"/>
    <property type="match status" value="1"/>
</dbReference>
<keyword evidence="1" id="KW-0547">Nucleotide-binding</keyword>
<keyword evidence="2" id="KW-0067">ATP-binding</keyword>
<dbReference type="PANTHER" id="PTHR43384:SF6">
    <property type="entry name" value="SEPTUM SITE-DETERMINING PROTEIN MIND HOMOLOG, CHLOROPLASTIC"/>
    <property type="match status" value="1"/>
</dbReference>
<proteinExistence type="predicted"/>
<dbReference type="Gene3D" id="3.40.50.300">
    <property type="entry name" value="P-loop containing nucleotide triphosphate hydrolases"/>
    <property type="match status" value="1"/>
</dbReference>
<dbReference type="RefSeq" id="WP_253241463.1">
    <property type="nucleotide sequence ID" value="NZ_JAMYJR010000037.1"/>
</dbReference>
<gene>
    <name evidence="3" type="ORF">M1L60_32970</name>
</gene>
<evidence type="ECO:0000256" key="1">
    <source>
        <dbReference type="ARBA" id="ARBA00022741"/>
    </source>
</evidence>
<accession>A0ABT1DX01</accession>
<dbReference type="InterPro" id="IPR027417">
    <property type="entry name" value="P-loop_NTPase"/>
</dbReference>
<dbReference type="EMBL" id="JAMYJR010000037">
    <property type="protein sequence ID" value="MCO8275405.1"/>
    <property type="molecule type" value="Genomic_DNA"/>
</dbReference>
<name>A0ABT1DX01_9ACTN</name>
<protein>
    <submittedName>
        <fullName evidence="3">SCO2523 family variant P-loop protein</fullName>
    </submittedName>
</protein>